<dbReference type="Gene3D" id="1.10.3660.10">
    <property type="entry name" value="6-phosphogluconate dehydrogenase C-terminal like domain"/>
    <property type="match status" value="1"/>
</dbReference>
<dbReference type="RefSeq" id="WP_183753244.1">
    <property type="nucleotide sequence ID" value="NZ_JACICC010000005.1"/>
</dbReference>
<keyword evidence="13" id="KW-1185">Reference proteome</keyword>
<evidence type="ECO:0000256" key="10">
    <source>
        <dbReference type="SAM" id="MobiDB-lite"/>
    </source>
</evidence>
<organism evidence="12 13">
    <name type="scientific">Pseudochelatococcus contaminans</name>
    <dbReference type="NCBI Taxonomy" id="1538103"/>
    <lineage>
        <taxon>Bacteria</taxon>
        <taxon>Pseudomonadati</taxon>
        <taxon>Pseudomonadota</taxon>
        <taxon>Alphaproteobacteria</taxon>
        <taxon>Hyphomicrobiales</taxon>
        <taxon>Chelatococcaceae</taxon>
        <taxon>Pseudochelatococcus</taxon>
    </lineage>
</organism>
<evidence type="ECO:0000256" key="7">
    <source>
        <dbReference type="ARBA" id="ARBA00023027"/>
    </source>
</evidence>
<dbReference type="NCBIfam" id="NF005694">
    <property type="entry name" value="PRK07502.1"/>
    <property type="match status" value="1"/>
</dbReference>
<comment type="pathway">
    <text evidence="1">Amino-acid biosynthesis; L-tyrosine biosynthesis; (4-hydroxyphenyl)pyruvate from prephenate (NAD(+) route): step 1/1.</text>
</comment>
<feature type="domain" description="Prephenate/arogenate dehydrogenase" evidence="11">
    <location>
        <begin position="14"/>
        <end position="303"/>
    </location>
</feature>
<sequence>MIDGLKRLDAPLFGRVAVIGPGLIGSSILRAARETHLAETLVTSDANPDVRRRALELDLADEVPETSAEAAIGADVVIICVPVGAIATVVADIAGSLKPGAIVSDVGSVKAGVVDKVLPLLPAGVHFVPAHPVAGTEYSGPDAGFPTLFLNRWSIITPPDGADDEAVARIASLWETIGANVEFMTATHHDLVLAITSHVPHLIAYNIVGTAADLEQVTQSEVIKFSAGGFRDFTRIAASDPTMWRDVFLNNKEAVLEMLGRFNEDLAALARAIRWEDGDKLFELFTRTRAIRRNIIELGQETSAPDFGRTGAAPINPEAAPVQETASV</sequence>
<dbReference type="InterPro" id="IPR036291">
    <property type="entry name" value="NAD(P)-bd_dom_sf"/>
</dbReference>
<dbReference type="GO" id="GO:0070403">
    <property type="term" value="F:NAD+ binding"/>
    <property type="evidence" value="ECO:0007669"/>
    <property type="project" value="InterPro"/>
</dbReference>
<evidence type="ECO:0000256" key="3">
    <source>
        <dbReference type="ARBA" id="ARBA00012068"/>
    </source>
</evidence>
<dbReference type="SUPFAM" id="SSF48179">
    <property type="entry name" value="6-phosphogluconate dehydrogenase C-terminal domain-like"/>
    <property type="match status" value="1"/>
</dbReference>
<dbReference type="Gene3D" id="3.40.50.720">
    <property type="entry name" value="NAD(P)-binding Rossmann-like Domain"/>
    <property type="match status" value="1"/>
</dbReference>
<comment type="catalytic activity">
    <reaction evidence="9">
        <text>prephenate + NAD(+) = 3-(4-hydroxyphenyl)pyruvate + CO2 + NADH</text>
        <dbReference type="Rhea" id="RHEA:13869"/>
        <dbReference type="ChEBI" id="CHEBI:16526"/>
        <dbReference type="ChEBI" id="CHEBI:29934"/>
        <dbReference type="ChEBI" id="CHEBI:36242"/>
        <dbReference type="ChEBI" id="CHEBI:57540"/>
        <dbReference type="ChEBI" id="CHEBI:57945"/>
        <dbReference type="EC" id="1.3.1.12"/>
    </reaction>
</comment>
<evidence type="ECO:0000313" key="13">
    <source>
        <dbReference type="Proteomes" id="UP000537592"/>
    </source>
</evidence>
<dbReference type="EC" id="1.3.1.12" evidence="3"/>
<evidence type="ECO:0000256" key="6">
    <source>
        <dbReference type="ARBA" id="ARBA00023002"/>
    </source>
</evidence>
<gene>
    <name evidence="12" type="ORF">FHS81_002420</name>
</gene>
<dbReference type="PANTHER" id="PTHR21363">
    <property type="entry name" value="PREPHENATE DEHYDROGENASE"/>
    <property type="match status" value="1"/>
</dbReference>
<dbReference type="FunFam" id="3.40.50.720:FF:000208">
    <property type="entry name" value="Prephenate dehydrogenase"/>
    <property type="match status" value="1"/>
</dbReference>
<evidence type="ECO:0000256" key="2">
    <source>
        <dbReference type="ARBA" id="ARBA00007964"/>
    </source>
</evidence>
<dbReference type="InterPro" id="IPR050812">
    <property type="entry name" value="Preph/Arog_dehydrog"/>
</dbReference>
<comment type="similarity">
    <text evidence="2">Belongs to the prephenate/arogenate dehydrogenase family.</text>
</comment>
<feature type="region of interest" description="Disordered" evidence="10">
    <location>
        <begin position="303"/>
        <end position="328"/>
    </location>
</feature>
<evidence type="ECO:0000256" key="8">
    <source>
        <dbReference type="ARBA" id="ARBA00023141"/>
    </source>
</evidence>
<dbReference type="PROSITE" id="PS51176">
    <property type="entry name" value="PDH_ADH"/>
    <property type="match status" value="1"/>
</dbReference>
<dbReference type="GO" id="GO:0008977">
    <property type="term" value="F:prephenate dehydrogenase (NAD+) activity"/>
    <property type="evidence" value="ECO:0007669"/>
    <property type="project" value="UniProtKB-EC"/>
</dbReference>
<dbReference type="InterPro" id="IPR003099">
    <property type="entry name" value="Prephen_DH"/>
</dbReference>
<keyword evidence="5" id="KW-0028">Amino-acid biosynthesis</keyword>
<keyword evidence="7" id="KW-0520">NAD</keyword>
<keyword evidence="8" id="KW-0057">Aromatic amino acid biosynthesis</keyword>
<evidence type="ECO:0000256" key="5">
    <source>
        <dbReference type="ARBA" id="ARBA00022605"/>
    </source>
</evidence>
<dbReference type="InterPro" id="IPR046826">
    <property type="entry name" value="PDH_N"/>
</dbReference>
<dbReference type="AlphaFoldDB" id="A0A7W5Z5Z2"/>
<dbReference type="FunFam" id="1.10.3660.10:FF:000003">
    <property type="entry name" value="Prephenate dehydrogenase"/>
    <property type="match status" value="1"/>
</dbReference>
<evidence type="ECO:0000256" key="4">
    <source>
        <dbReference type="ARBA" id="ARBA00022498"/>
    </source>
</evidence>
<dbReference type="InterPro" id="IPR008927">
    <property type="entry name" value="6-PGluconate_DH-like_C_sf"/>
</dbReference>
<dbReference type="SUPFAM" id="SSF51735">
    <property type="entry name" value="NAD(P)-binding Rossmann-fold domains"/>
    <property type="match status" value="1"/>
</dbReference>
<dbReference type="GO" id="GO:0006571">
    <property type="term" value="P:tyrosine biosynthetic process"/>
    <property type="evidence" value="ECO:0007669"/>
    <property type="project" value="UniProtKB-KW"/>
</dbReference>
<dbReference type="InterPro" id="IPR046825">
    <property type="entry name" value="PDH_C"/>
</dbReference>
<protein>
    <recommendedName>
        <fullName evidence="3">prephenate dehydrogenase</fullName>
        <ecNumber evidence="3">1.3.1.12</ecNumber>
    </recommendedName>
</protein>
<evidence type="ECO:0000259" key="11">
    <source>
        <dbReference type="PROSITE" id="PS51176"/>
    </source>
</evidence>
<reference evidence="12 13" key="1">
    <citation type="submission" date="2020-08" db="EMBL/GenBank/DDBJ databases">
        <title>Genomic Encyclopedia of Type Strains, Phase IV (KMG-IV): sequencing the most valuable type-strain genomes for metagenomic binning, comparative biology and taxonomic classification.</title>
        <authorList>
            <person name="Goeker M."/>
        </authorList>
    </citation>
    <scope>NUCLEOTIDE SEQUENCE [LARGE SCALE GENOMIC DNA]</scope>
    <source>
        <strain evidence="12 13">DSM 28760</strain>
    </source>
</reference>
<comment type="caution">
    <text evidence="12">The sequence shown here is derived from an EMBL/GenBank/DDBJ whole genome shotgun (WGS) entry which is preliminary data.</text>
</comment>
<dbReference type="Pfam" id="PF20463">
    <property type="entry name" value="PDH_C"/>
    <property type="match status" value="1"/>
</dbReference>
<evidence type="ECO:0000256" key="1">
    <source>
        <dbReference type="ARBA" id="ARBA00005067"/>
    </source>
</evidence>
<name>A0A7W5Z5Z2_9HYPH</name>
<evidence type="ECO:0000256" key="9">
    <source>
        <dbReference type="ARBA" id="ARBA00049260"/>
    </source>
</evidence>
<dbReference type="PANTHER" id="PTHR21363:SF0">
    <property type="entry name" value="PREPHENATE DEHYDROGENASE [NADP(+)]"/>
    <property type="match status" value="1"/>
</dbReference>
<proteinExistence type="inferred from homology"/>
<dbReference type="GO" id="GO:0004665">
    <property type="term" value="F:prephenate dehydrogenase (NADP+) activity"/>
    <property type="evidence" value="ECO:0007669"/>
    <property type="project" value="InterPro"/>
</dbReference>
<dbReference type="Pfam" id="PF02153">
    <property type="entry name" value="PDH_N"/>
    <property type="match status" value="1"/>
</dbReference>
<keyword evidence="6 12" id="KW-0560">Oxidoreductase</keyword>
<dbReference type="EMBL" id="JACICC010000005">
    <property type="protein sequence ID" value="MBB3810324.1"/>
    <property type="molecule type" value="Genomic_DNA"/>
</dbReference>
<keyword evidence="4" id="KW-0827">Tyrosine biosynthesis</keyword>
<accession>A0A7W5Z5Z2</accession>
<evidence type="ECO:0000313" key="12">
    <source>
        <dbReference type="EMBL" id="MBB3810324.1"/>
    </source>
</evidence>
<dbReference type="Proteomes" id="UP000537592">
    <property type="component" value="Unassembled WGS sequence"/>
</dbReference>